<keyword evidence="2" id="KW-1185">Reference proteome</keyword>
<accession>A0A8J3HSD7</accession>
<gene>
    <name evidence="1" type="ORF">sL5_03860</name>
</gene>
<evidence type="ECO:0000313" key="1">
    <source>
        <dbReference type="EMBL" id="GHM59393.1"/>
    </source>
</evidence>
<reference evidence="1 2" key="1">
    <citation type="journal article" date="2021" name="Microb. Ecol.">
        <title>Candidatus Mesenet longicola: Novel Endosymbionts of Brontispa longissima that Induce Cytoplasmic Incompatibility.</title>
        <authorList>
            <person name="Takano S."/>
            <person name="Gotoh Y."/>
            <person name="Hayashi T."/>
        </authorList>
    </citation>
    <scope>NUCLEOTIDE SEQUENCE [LARGE SCALE GENOMIC DNA]</scope>
    <source>
        <strain evidence="1">L5</strain>
    </source>
</reference>
<organism evidence="1 2">
    <name type="scientific">Candidatus Mesenet longicola</name>
    <dbReference type="NCBI Taxonomy" id="1892558"/>
    <lineage>
        <taxon>Bacteria</taxon>
        <taxon>Pseudomonadati</taxon>
        <taxon>Pseudomonadota</taxon>
        <taxon>Alphaproteobacteria</taxon>
        <taxon>Rickettsiales</taxon>
        <taxon>Anaplasmataceae</taxon>
        <taxon>Candidatus Mesenet</taxon>
    </lineage>
</organism>
<name>A0A8J3HSD7_9RICK</name>
<protein>
    <submittedName>
        <fullName evidence="1">Uncharacterized protein</fullName>
    </submittedName>
</protein>
<sequence>MKHFFYDASRLAVSFTGVVLDTVVCSVQKLKSGVFACLSDELVNRDEFSALSKVVKETAVKQSEMEKKLDNLKVTKDPK</sequence>
<dbReference type="AlphaFoldDB" id="A0A8J3HSD7"/>
<evidence type="ECO:0000313" key="2">
    <source>
        <dbReference type="Proteomes" id="UP000637906"/>
    </source>
</evidence>
<comment type="caution">
    <text evidence="1">The sequence shown here is derived from an EMBL/GenBank/DDBJ whole genome shotgun (WGS) entry which is preliminary data.</text>
</comment>
<proteinExistence type="predicted"/>
<dbReference type="Proteomes" id="UP000637906">
    <property type="component" value="Unassembled WGS sequence"/>
</dbReference>
<dbReference type="EMBL" id="BNGU01000011">
    <property type="protein sequence ID" value="GHM59393.1"/>
    <property type="molecule type" value="Genomic_DNA"/>
</dbReference>